<dbReference type="Proteomes" id="UP000014040">
    <property type="component" value="Unassembled WGS sequence"/>
</dbReference>
<dbReference type="AlphaFoldDB" id="R8HDI1"/>
<dbReference type="HOGENOM" id="CLU_3363031_0_0_9"/>
<accession>R8HDI1</accession>
<dbReference type="EMBL" id="AHES01000046">
    <property type="protein sequence ID" value="EOO70958.1"/>
    <property type="molecule type" value="Genomic_DNA"/>
</dbReference>
<evidence type="ECO:0000313" key="2">
    <source>
        <dbReference type="Proteomes" id="UP000014040"/>
    </source>
</evidence>
<sequence>MILKSLLIILGVILVLWGISACIIMEIISSVIKND</sequence>
<evidence type="ECO:0000313" key="1">
    <source>
        <dbReference type="EMBL" id="EOO70958.1"/>
    </source>
</evidence>
<proteinExistence type="predicted"/>
<reference evidence="1 2" key="1">
    <citation type="submission" date="2012-12" db="EMBL/GenBank/DDBJ databases">
        <title>The Genome Sequence of Bacillus cereus VD021.</title>
        <authorList>
            <consortium name="The Broad Institute Genome Sequencing Platform"/>
            <consortium name="The Broad Institute Genome Sequencing Center for Infectious Disease"/>
            <person name="Feldgarden M."/>
            <person name="Van der Auwera G.A."/>
            <person name="Mahillon J."/>
            <person name="Duprez V."/>
            <person name="Timmery S."/>
            <person name="Mattelet C."/>
            <person name="Dierick K."/>
            <person name="Sun M."/>
            <person name="Yu Z."/>
            <person name="Zhu L."/>
            <person name="Hu X."/>
            <person name="Shank E.B."/>
            <person name="Swiecicka I."/>
            <person name="Hansen B.M."/>
            <person name="Andrup L."/>
            <person name="Walker B."/>
            <person name="Young S.K."/>
            <person name="Zeng Q."/>
            <person name="Gargeya S."/>
            <person name="Fitzgerald M."/>
            <person name="Haas B."/>
            <person name="Abouelleil A."/>
            <person name="Alvarado L."/>
            <person name="Arachchi H.M."/>
            <person name="Berlin A.M."/>
            <person name="Chapman S.B."/>
            <person name="Dewar J."/>
            <person name="Goldberg J."/>
            <person name="Griggs A."/>
            <person name="Gujja S."/>
            <person name="Hansen M."/>
            <person name="Howarth C."/>
            <person name="Imamovic A."/>
            <person name="Larimer J."/>
            <person name="McCowan C."/>
            <person name="Murphy C."/>
            <person name="Neiman D."/>
            <person name="Pearson M."/>
            <person name="Priest M."/>
            <person name="Roberts A."/>
            <person name="Saif S."/>
            <person name="Shea T."/>
            <person name="Sisk P."/>
            <person name="Sykes S."/>
            <person name="Wortman J."/>
            <person name="Nusbaum C."/>
            <person name="Birren B."/>
        </authorList>
    </citation>
    <scope>NUCLEOTIDE SEQUENCE [LARGE SCALE GENOMIC DNA]</scope>
    <source>
        <strain evidence="1 2">VD021</strain>
    </source>
</reference>
<evidence type="ECO:0008006" key="3">
    <source>
        <dbReference type="Google" id="ProtNLM"/>
    </source>
</evidence>
<protein>
    <recommendedName>
        <fullName evidence="3">Lipoprotein</fullName>
    </recommendedName>
</protein>
<comment type="caution">
    <text evidence="1">The sequence shown here is derived from an EMBL/GenBank/DDBJ whole genome shotgun (WGS) entry which is preliminary data.</text>
</comment>
<gene>
    <name evidence="1" type="ORF">IIC_04507</name>
</gene>
<dbReference type="PROSITE" id="PS51257">
    <property type="entry name" value="PROKAR_LIPOPROTEIN"/>
    <property type="match status" value="1"/>
</dbReference>
<name>R8HDI1_BACCE</name>
<organism evidence="1 2">
    <name type="scientific">Bacillus cereus VD021</name>
    <dbReference type="NCBI Taxonomy" id="1053224"/>
    <lineage>
        <taxon>Bacteria</taxon>
        <taxon>Bacillati</taxon>
        <taxon>Bacillota</taxon>
        <taxon>Bacilli</taxon>
        <taxon>Bacillales</taxon>
        <taxon>Bacillaceae</taxon>
        <taxon>Bacillus</taxon>
        <taxon>Bacillus cereus group</taxon>
    </lineage>
</organism>